<accession>A0A497EQH1</accession>
<dbReference type="Gene3D" id="3.40.50.300">
    <property type="entry name" value="P-loop containing nucleotide triphosphate hydrolases"/>
    <property type="match status" value="1"/>
</dbReference>
<reference evidence="2 3" key="1">
    <citation type="submission" date="2018-06" db="EMBL/GenBank/DDBJ databases">
        <title>Extensive metabolic versatility and redundancy in microbially diverse, dynamic hydrothermal sediments.</title>
        <authorList>
            <person name="Dombrowski N."/>
            <person name="Teske A."/>
            <person name="Baker B.J."/>
        </authorList>
    </citation>
    <scope>NUCLEOTIDE SEQUENCE [LARGE SCALE GENOMIC DNA]</scope>
    <source>
        <strain evidence="2">B34_G17</strain>
    </source>
</reference>
<dbReference type="EMBL" id="QMQX01000211">
    <property type="protein sequence ID" value="RLE49429.1"/>
    <property type="molecule type" value="Genomic_DNA"/>
</dbReference>
<evidence type="ECO:0000313" key="3">
    <source>
        <dbReference type="Proteomes" id="UP000272051"/>
    </source>
</evidence>
<dbReference type="AlphaFoldDB" id="A0A497EQH1"/>
<dbReference type="GO" id="GO:0005524">
    <property type="term" value="F:ATP binding"/>
    <property type="evidence" value="ECO:0007669"/>
    <property type="project" value="InterPro"/>
</dbReference>
<feature type="non-terminal residue" evidence="2">
    <location>
        <position position="1"/>
    </location>
</feature>
<dbReference type="InterPro" id="IPR052934">
    <property type="entry name" value="Methyl-DNA_Rec/Restrict_Enz"/>
</dbReference>
<dbReference type="PANTHER" id="PTHR37291">
    <property type="entry name" value="5-METHYLCYTOSINE-SPECIFIC RESTRICTION ENZYME B"/>
    <property type="match status" value="1"/>
</dbReference>
<organism evidence="2 3">
    <name type="scientific">Thermoproteota archaeon</name>
    <dbReference type="NCBI Taxonomy" id="2056631"/>
    <lineage>
        <taxon>Archaea</taxon>
        <taxon>Thermoproteota</taxon>
    </lineage>
</organism>
<dbReference type="PANTHER" id="PTHR37291:SF1">
    <property type="entry name" value="TYPE IV METHYL-DIRECTED RESTRICTION ENZYME ECOKMCRB SUBUNIT"/>
    <property type="match status" value="1"/>
</dbReference>
<dbReference type="InterPro" id="IPR011704">
    <property type="entry name" value="ATPase_dyneun-rel_AAA"/>
</dbReference>
<dbReference type="InterPro" id="IPR027417">
    <property type="entry name" value="P-loop_NTPase"/>
</dbReference>
<dbReference type="GO" id="GO:0016887">
    <property type="term" value="F:ATP hydrolysis activity"/>
    <property type="evidence" value="ECO:0007669"/>
    <property type="project" value="InterPro"/>
</dbReference>
<proteinExistence type="predicted"/>
<sequence length="608" mass="68445">SIEGFLKALRQEEGKAKSVAERYNPYLLQGPWILREDLKSYLKILGLIVARLTERSSWSREDVKKLIKEEGIKLKLSMEALDELARPRFLNDLRRLGLLLADDPIGPWKEADGVVSELCNVASMLDKIDEGYTSGAVALKLSLSLTNTPCTNILREIKFNRTRRFEEVIDKLTRLSQVGEERIKELLKLEEEMLSMAEEVISKTPRSFLPIELWDEAEEADIVLASGKSLLLAGAPAVGKTRYARRLAMEFTGCEPVMVTGRGDLSYDHLVYSYELVEGSSNLILGKLSLSILASWVRLFNGRPPKWMFIDELNRFNVELVLGELFTALDLEHRLGHNVLPGTLLKRVLRNRDLITMIAEEAGDESFNVGHQDVENVLQCLLKVFQGAPLPLSWRILATINLVDRSHLFRLGFALLRRFPILLYPSILGDFEVTFNPPKEVEERTIKLLNRLASEFMDQAVKELGLDSKATRYDRVVNMAKRLKDIKNEVLRDYEEALKTIASITIRLIDAGVEIGAGLLVDTCKLALIAKLVDFDEARIADLAVSSILLPQVGSLVPTIKAEVILMGNSARLQKVNEIMKIIKDWLGNKSRSANYAEVLKLELPLTA</sequence>
<evidence type="ECO:0000259" key="1">
    <source>
        <dbReference type="Pfam" id="PF07728"/>
    </source>
</evidence>
<name>A0A497EQH1_9CREN</name>
<dbReference type="Pfam" id="PF07728">
    <property type="entry name" value="AAA_5"/>
    <property type="match status" value="1"/>
</dbReference>
<gene>
    <name evidence="2" type="ORF">DRJ33_08260</name>
</gene>
<comment type="caution">
    <text evidence="2">The sequence shown here is derived from an EMBL/GenBank/DDBJ whole genome shotgun (WGS) entry which is preliminary data.</text>
</comment>
<evidence type="ECO:0000313" key="2">
    <source>
        <dbReference type="EMBL" id="RLE49429.1"/>
    </source>
</evidence>
<dbReference type="SUPFAM" id="SSF52540">
    <property type="entry name" value="P-loop containing nucleoside triphosphate hydrolases"/>
    <property type="match status" value="1"/>
</dbReference>
<feature type="domain" description="ATPase dynein-related AAA" evidence="1">
    <location>
        <begin position="230"/>
        <end position="419"/>
    </location>
</feature>
<dbReference type="Proteomes" id="UP000272051">
    <property type="component" value="Unassembled WGS sequence"/>
</dbReference>
<protein>
    <recommendedName>
        <fullName evidence="1">ATPase dynein-related AAA domain-containing protein</fullName>
    </recommendedName>
</protein>